<evidence type="ECO:0000313" key="2">
    <source>
        <dbReference type="Proteomes" id="UP001055879"/>
    </source>
</evidence>
<accession>A0ACB9FJA2</accession>
<evidence type="ECO:0000313" key="1">
    <source>
        <dbReference type="EMBL" id="KAI3771184.1"/>
    </source>
</evidence>
<reference evidence="1 2" key="2">
    <citation type="journal article" date="2022" name="Mol. Ecol. Resour.">
        <title>The genomes of chicory, endive, great burdock and yacon provide insights into Asteraceae paleo-polyploidization history and plant inulin production.</title>
        <authorList>
            <person name="Fan W."/>
            <person name="Wang S."/>
            <person name="Wang H."/>
            <person name="Wang A."/>
            <person name="Jiang F."/>
            <person name="Liu H."/>
            <person name="Zhao H."/>
            <person name="Xu D."/>
            <person name="Zhang Y."/>
        </authorList>
    </citation>
    <scope>NUCLEOTIDE SEQUENCE [LARGE SCALE GENOMIC DNA]</scope>
    <source>
        <strain evidence="2">cv. Niubang</strain>
    </source>
</reference>
<name>A0ACB9FJA2_ARCLA</name>
<dbReference type="EMBL" id="CM042047">
    <property type="protein sequence ID" value="KAI3771184.1"/>
    <property type="molecule type" value="Genomic_DNA"/>
</dbReference>
<comment type="caution">
    <text evidence="1">The sequence shown here is derived from an EMBL/GenBank/DDBJ whole genome shotgun (WGS) entry which is preliminary data.</text>
</comment>
<keyword evidence="2" id="KW-1185">Reference proteome</keyword>
<protein>
    <submittedName>
        <fullName evidence="1">Uncharacterized protein</fullName>
    </submittedName>
</protein>
<reference evidence="2" key="1">
    <citation type="journal article" date="2022" name="Mol. Ecol. Resour.">
        <title>The genomes of chicory, endive, great burdock and yacon provide insights into Asteraceae palaeo-polyploidization history and plant inulin production.</title>
        <authorList>
            <person name="Fan W."/>
            <person name="Wang S."/>
            <person name="Wang H."/>
            <person name="Wang A."/>
            <person name="Jiang F."/>
            <person name="Liu H."/>
            <person name="Zhao H."/>
            <person name="Xu D."/>
            <person name="Zhang Y."/>
        </authorList>
    </citation>
    <scope>NUCLEOTIDE SEQUENCE [LARGE SCALE GENOMIC DNA]</scope>
    <source>
        <strain evidence="2">cv. Niubang</strain>
    </source>
</reference>
<gene>
    <name evidence="1" type="ORF">L6452_02343</name>
</gene>
<sequence length="238" mass="27923">MPEFVSKSALECWTESIAFHSRSFRFQEWCSLDVSSWFQDAIVKHNFSIPPLLFKFKSLLFAKLLSKGSVVGQDDLDLIRLLRRDVEMHREAEPRIEKPAVDSTRTEEDLKVNSLLEDVTDIESDSDETKKINVLEMKIKEEIQTIFDCLDEERKELGDFDMMFQMNKEVLEIQSQPSPQPDLQIATTSEVKHNFEAIKNFQIARFFTPFLEDSQRKIFAYRLRALDLTKWYSITKLP</sequence>
<organism evidence="1 2">
    <name type="scientific">Arctium lappa</name>
    <name type="common">Greater burdock</name>
    <name type="synonym">Lappa major</name>
    <dbReference type="NCBI Taxonomy" id="4217"/>
    <lineage>
        <taxon>Eukaryota</taxon>
        <taxon>Viridiplantae</taxon>
        <taxon>Streptophyta</taxon>
        <taxon>Embryophyta</taxon>
        <taxon>Tracheophyta</taxon>
        <taxon>Spermatophyta</taxon>
        <taxon>Magnoliopsida</taxon>
        <taxon>eudicotyledons</taxon>
        <taxon>Gunneridae</taxon>
        <taxon>Pentapetalae</taxon>
        <taxon>asterids</taxon>
        <taxon>campanulids</taxon>
        <taxon>Asterales</taxon>
        <taxon>Asteraceae</taxon>
        <taxon>Carduoideae</taxon>
        <taxon>Cardueae</taxon>
        <taxon>Arctiinae</taxon>
        <taxon>Arctium</taxon>
    </lineage>
</organism>
<dbReference type="Proteomes" id="UP001055879">
    <property type="component" value="Linkage Group LG01"/>
</dbReference>
<proteinExistence type="predicted"/>